<feature type="region of interest" description="Disordered" evidence="2">
    <location>
        <begin position="60"/>
        <end position="83"/>
    </location>
</feature>
<dbReference type="Proteomes" id="UP000215902">
    <property type="component" value="Unassembled WGS sequence"/>
</dbReference>
<dbReference type="EMBL" id="NIVC01001245">
    <property type="protein sequence ID" value="PAA70370.1"/>
    <property type="molecule type" value="Genomic_DNA"/>
</dbReference>
<evidence type="ECO:0000313" key="4">
    <source>
        <dbReference type="Proteomes" id="UP000215902"/>
    </source>
</evidence>
<protein>
    <submittedName>
        <fullName evidence="3">Uncharacterized protein</fullName>
    </submittedName>
</protein>
<reference evidence="3 4" key="1">
    <citation type="submission" date="2017-06" db="EMBL/GenBank/DDBJ databases">
        <title>A platform for efficient transgenesis in Macrostomum lignano, a flatworm model organism for stem cell research.</title>
        <authorList>
            <person name="Berezikov E."/>
        </authorList>
    </citation>
    <scope>NUCLEOTIDE SEQUENCE [LARGE SCALE GENOMIC DNA]</scope>
    <source>
        <strain evidence="3">DV1</strain>
        <tissue evidence="3">Whole organism</tissue>
    </source>
</reference>
<accession>A0A267F9B5</accession>
<dbReference type="SUPFAM" id="SSF57997">
    <property type="entry name" value="Tropomyosin"/>
    <property type="match status" value="1"/>
</dbReference>
<keyword evidence="4" id="KW-1185">Reference proteome</keyword>
<gene>
    <name evidence="3" type="ORF">BOX15_Mlig010330g1</name>
</gene>
<comment type="caution">
    <text evidence="3">The sequence shown here is derived from an EMBL/GenBank/DDBJ whole genome shotgun (WGS) entry which is preliminary data.</text>
</comment>
<organism evidence="3 4">
    <name type="scientific">Macrostomum lignano</name>
    <dbReference type="NCBI Taxonomy" id="282301"/>
    <lineage>
        <taxon>Eukaryota</taxon>
        <taxon>Metazoa</taxon>
        <taxon>Spiralia</taxon>
        <taxon>Lophotrochozoa</taxon>
        <taxon>Platyhelminthes</taxon>
        <taxon>Rhabditophora</taxon>
        <taxon>Macrostomorpha</taxon>
        <taxon>Macrostomida</taxon>
        <taxon>Macrostomidae</taxon>
        <taxon>Macrostomum</taxon>
    </lineage>
</organism>
<evidence type="ECO:0000256" key="1">
    <source>
        <dbReference type="SAM" id="Coils"/>
    </source>
</evidence>
<feature type="coiled-coil region" evidence="1">
    <location>
        <begin position="241"/>
        <end position="956"/>
    </location>
</feature>
<name>A0A267F9B5_9PLAT</name>
<dbReference type="AlphaFoldDB" id="A0A267F9B5"/>
<evidence type="ECO:0000256" key="2">
    <source>
        <dbReference type="SAM" id="MobiDB-lite"/>
    </source>
</evidence>
<dbReference type="OrthoDB" id="6410656at2759"/>
<dbReference type="Gene3D" id="1.10.287.1490">
    <property type="match status" value="2"/>
</dbReference>
<dbReference type="STRING" id="282301.A0A267F9B5"/>
<evidence type="ECO:0000313" key="3">
    <source>
        <dbReference type="EMBL" id="PAA70370.1"/>
    </source>
</evidence>
<keyword evidence="1" id="KW-0175">Coiled coil</keyword>
<proteinExistence type="predicted"/>
<feature type="coiled-coil region" evidence="1">
    <location>
        <begin position="91"/>
        <end position="132"/>
    </location>
</feature>
<sequence length="1062" mass="123434">MSHNSSDSQSDILESLSLQLKELNSSSLQLFDARTEQPENEPKQKISDALSNLDSFEYEQRQKNQHAQNSMRQARDEGNDTAVSDSLRELSEKLENQLKMKDYQLEQQSRKIQDLQSRISFMEAEAEKLRRDSTVQRDESMQFTKKLGKRLNIDVGSLVPTAELRPKMNQPNPQSCTKDNPRQMPKVMMSACISSRCEVEKYPDEPMSINLGKIERRKQLTKSFHSEQQTTQLAVDGKFQKEKQKEQVADLEAKNLKLQAEVTRLQAENDRLKTSDTQVTDQSTEFKNAIQKIESLEMQQKEHADEQERLSKQLGELEAENVDLKEEMQRLQENNNQLKSTEAYLTKLSTQQQEDIHNSEALIQQQKQQIARVESKNVDLHQVEEELKRSQEENNQLKVSETQLKEQCTKLQRDIHGSKTVIEQQKEQVGQLETKYVELQEELKRLQKDNDFLKSSKTQMEDRITEYKKDIQSSNTQLEQQKEQVANLEERNLKLQAKLDQLHNNYHQLKSLEAQLKGQCIEYQKAIQNGESLVEQQKEDQASEHESLIKQLAEVEAKNLALGNESKRLREDNDRLKSSEAQAIEQVFQCKKDVQKSESEMDQLQQQIADLAEKNLALQAEVKQLYNDNHRLKSLETQMEELKEKHLFEQEFHVKQIAELEAKNLALQEQVNQASLNSDSLMKQQVDKVADLENTNLALQTELKSLQEDKNRLLLAETQLKDQITEYMESTKNSETLIVQQSDEVTRLESRNLELQEELKQLQEDIERLKLSEAQLKEQCAQHKEDIQDRQTQMEQQNSQVAKLEASGLALKEHLKLLQEDNERLISSETQLKEQITEYMEAIQNIKTLMEQQSGKVSHLESKNLELQVELKRLQETISGAQLKEQCTQPKEATQNIMSEMEQKKDRVDELKATNLALQAELDRLQKENDSLKSWEAQLKKQCTECREEIQKERTKSSSAQQELAKFKEICRTQRTYMDRYKSELGSSVSVARAREMESTIAELTDRLGRHAEEFDSKLMAEKRKQEQLYKKFCEQSDLRLKAAQQLIKLNDELARVRQAAA</sequence>